<accession>A0ABS3FV98</accession>
<reference evidence="1 2" key="1">
    <citation type="submission" date="2021-03" db="EMBL/GenBank/DDBJ databases">
        <title>Metabolic Capacity of the Antarctic Cyanobacterium Phormidium pseudopriestleyi that Sustains Oxygenic Photosynthesis in the Presence of Hydrogen Sulfide.</title>
        <authorList>
            <person name="Lumian J.E."/>
            <person name="Jungblut A.D."/>
            <person name="Dillon M.L."/>
            <person name="Hawes I."/>
            <person name="Doran P.T."/>
            <person name="Mackey T.J."/>
            <person name="Dick G.J."/>
            <person name="Grettenberger C.L."/>
            <person name="Sumner D.Y."/>
        </authorList>
    </citation>
    <scope>NUCLEOTIDE SEQUENCE [LARGE SCALE GENOMIC DNA]</scope>
    <source>
        <strain evidence="1 2">FRX01</strain>
    </source>
</reference>
<evidence type="ECO:0000313" key="1">
    <source>
        <dbReference type="EMBL" id="MBO0350693.1"/>
    </source>
</evidence>
<proteinExistence type="predicted"/>
<gene>
    <name evidence="1" type="ORF">J0895_16660</name>
</gene>
<protein>
    <submittedName>
        <fullName evidence="1">DUF2993 domain-containing protein</fullName>
    </submittedName>
</protein>
<name>A0ABS3FV98_9CYAN</name>
<evidence type="ECO:0000313" key="2">
    <source>
        <dbReference type="Proteomes" id="UP000664844"/>
    </source>
</evidence>
<dbReference type="InterPro" id="IPR021373">
    <property type="entry name" value="DUF2993"/>
</dbReference>
<dbReference type="Proteomes" id="UP000664844">
    <property type="component" value="Unassembled WGS sequence"/>
</dbReference>
<comment type="caution">
    <text evidence="1">The sequence shown here is derived from an EMBL/GenBank/DDBJ whole genome shotgun (WGS) entry which is preliminary data.</text>
</comment>
<dbReference type="EMBL" id="JAFLQW010000443">
    <property type="protein sequence ID" value="MBO0350693.1"/>
    <property type="molecule type" value="Genomic_DNA"/>
</dbReference>
<dbReference type="Pfam" id="PF11209">
    <property type="entry name" value="LmeA"/>
    <property type="match status" value="1"/>
</dbReference>
<dbReference type="RefSeq" id="WP_207089168.1">
    <property type="nucleotide sequence ID" value="NZ_JAFLQW010000443.1"/>
</dbReference>
<organism evidence="1 2">
    <name type="scientific">Phormidium pseudopriestleyi FRX01</name>
    <dbReference type="NCBI Taxonomy" id="1759528"/>
    <lineage>
        <taxon>Bacteria</taxon>
        <taxon>Bacillati</taxon>
        <taxon>Cyanobacteriota</taxon>
        <taxon>Cyanophyceae</taxon>
        <taxon>Oscillatoriophycideae</taxon>
        <taxon>Oscillatoriales</taxon>
        <taxon>Oscillatoriaceae</taxon>
        <taxon>Phormidium</taxon>
    </lineage>
</organism>
<keyword evidence="2" id="KW-1185">Reference proteome</keyword>
<sequence length="247" mass="27174">MSEEESLQDRAINATAKLAISSQFDNFDTLDVSVHSESANLVKGELEAVEISGEGMVMKQELRMEKLDIQTGKISVNPLLAAIGNIQLEEPTEATVVVVLNEQDINGAFDSDYIQEKLQNFPIAVDGKPLTLDVRQVEFSLPGEGKVRLSIGVLFRETGETRQVEFTAIPKVQADGTGARLQEIEYLHGHELSPEMTDEILNKSESLLNISNFEPSSGMSVRLRGLKIVPGQIHLEAQAYIEEIPRG</sequence>